<organism evidence="2 3">
    <name type="scientific">Portunus trituberculatus</name>
    <name type="common">Swimming crab</name>
    <name type="synonym">Neptunus trituberculatus</name>
    <dbReference type="NCBI Taxonomy" id="210409"/>
    <lineage>
        <taxon>Eukaryota</taxon>
        <taxon>Metazoa</taxon>
        <taxon>Ecdysozoa</taxon>
        <taxon>Arthropoda</taxon>
        <taxon>Crustacea</taxon>
        <taxon>Multicrustacea</taxon>
        <taxon>Malacostraca</taxon>
        <taxon>Eumalacostraca</taxon>
        <taxon>Eucarida</taxon>
        <taxon>Decapoda</taxon>
        <taxon>Pleocyemata</taxon>
        <taxon>Brachyura</taxon>
        <taxon>Eubrachyura</taxon>
        <taxon>Portunoidea</taxon>
        <taxon>Portunidae</taxon>
        <taxon>Portuninae</taxon>
        <taxon>Portunus</taxon>
    </lineage>
</organism>
<dbReference type="AlphaFoldDB" id="A0A5B7K3N2"/>
<sequence length="130" mass="14179">MDEVGWKKWRWLGRLTWVKRDVEEKGREKKEGFGGLGRRASAGVQGGAVVGSAGPDLGHTQSGGHEGSVIRVLGPLPMQRGSSAASLLFVLLALPRGWGRQRETRGNEGEVESQLCGRELRERVTGFDKL</sequence>
<reference evidence="2 3" key="1">
    <citation type="submission" date="2019-05" db="EMBL/GenBank/DDBJ databases">
        <title>Another draft genome of Portunus trituberculatus and its Hox gene families provides insights of decapod evolution.</title>
        <authorList>
            <person name="Jeong J.-H."/>
            <person name="Song I."/>
            <person name="Kim S."/>
            <person name="Choi T."/>
            <person name="Kim D."/>
            <person name="Ryu S."/>
            <person name="Kim W."/>
        </authorList>
    </citation>
    <scope>NUCLEOTIDE SEQUENCE [LARGE SCALE GENOMIC DNA]</scope>
    <source>
        <tissue evidence="2">Muscle</tissue>
    </source>
</reference>
<dbReference type="EMBL" id="VSRR010143586">
    <property type="protein sequence ID" value="MPD04932.1"/>
    <property type="molecule type" value="Genomic_DNA"/>
</dbReference>
<comment type="caution">
    <text evidence="2">The sequence shown here is derived from an EMBL/GenBank/DDBJ whole genome shotgun (WGS) entry which is preliminary data.</text>
</comment>
<protein>
    <submittedName>
        <fullName evidence="2">Uncharacterized protein</fullName>
    </submittedName>
</protein>
<accession>A0A5B7K3N2</accession>
<gene>
    <name evidence="2" type="ORF">E2C01_100646</name>
</gene>
<evidence type="ECO:0000256" key="1">
    <source>
        <dbReference type="SAM" id="MobiDB-lite"/>
    </source>
</evidence>
<evidence type="ECO:0000313" key="3">
    <source>
        <dbReference type="Proteomes" id="UP000324222"/>
    </source>
</evidence>
<evidence type="ECO:0000313" key="2">
    <source>
        <dbReference type="EMBL" id="MPD04932.1"/>
    </source>
</evidence>
<feature type="region of interest" description="Disordered" evidence="1">
    <location>
        <begin position="25"/>
        <end position="69"/>
    </location>
</feature>
<keyword evidence="3" id="KW-1185">Reference proteome</keyword>
<name>A0A5B7K3N2_PORTR</name>
<dbReference type="Proteomes" id="UP000324222">
    <property type="component" value="Unassembled WGS sequence"/>
</dbReference>
<proteinExistence type="predicted"/>